<dbReference type="EMBL" id="CP022745">
    <property type="protein sequence ID" value="ASY44909.1"/>
    <property type="molecule type" value="Genomic_DNA"/>
</dbReference>
<name>A0A249MUU6_SPHXE</name>
<dbReference type="AlphaFoldDB" id="A0A249MUU6"/>
<organism evidence="2 3">
    <name type="scientific">Sphingobium xenophagum</name>
    <dbReference type="NCBI Taxonomy" id="121428"/>
    <lineage>
        <taxon>Bacteria</taxon>
        <taxon>Pseudomonadati</taxon>
        <taxon>Pseudomonadota</taxon>
        <taxon>Alphaproteobacteria</taxon>
        <taxon>Sphingomonadales</taxon>
        <taxon>Sphingomonadaceae</taxon>
        <taxon>Sphingobium</taxon>
    </lineage>
</organism>
<dbReference type="KEGG" id="shyd:CJD35_10960"/>
<evidence type="ECO:0000256" key="1">
    <source>
        <dbReference type="SAM" id="MobiDB-lite"/>
    </source>
</evidence>
<accession>A0A249MUU6</accession>
<feature type="region of interest" description="Disordered" evidence="1">
    <location>
        <begin position="27"/>
        <end position="77"/>
    </location>
</feature>
<dbReference type="RefSeq" id="WP_017182048.1">
    <property type="nucleotide sequence ID" value="NZ_CP022745.1"/>
</dbReference>
<proteinExistence type="predicted"/>
<evidence type="ECO:0000313" key="3">
    <source>
        <dbReference type="Proteomes" id="UP000217141"/>
    </source>
</evidence>
<sequence>MKGLLKLAIVTGLGAFAVKGWRDWMGTAQPLDDRGPVGSSGVVRDAGPQGETAARDWDMVDEQSDESFPASDPPGNY</sequence>
<evidence type="ECO:0000313" key="2">
    <source>
        <dbReference type="EMBL" id="ASY44909.1"/>
    </source>
</evidence>
<protein>
    <submittedName>
        <fullName evidence="2">Uncharacterized protein</fullName>
    </submittedName>
</protein>
<dbReference type="Proteomes" id="UP000217141">
    <property type="component" value="Chromosome I"/>
</dbReference>
<gene>
    <name evidence="2" type="ORF">CJD35_10960</name>
</gene>
<reference evidence="2 3" key="1">
    <citation type="submission" date="2017-08" db="EMBL/GenBank/DDBJ databases">
        <title>Whole Genome Sequence of Sphingobium hydrophobicum C1: Insights into Adaption to the Electronic-waste Contaminated Sediment.</title>
        <authorList>
            <person name="Song D."/>
            <person name="Chen X."/>
            <person name="Xu M."/>
        </authorList>
    </citation>
    <scope>NUCLEOTIDE SEQUENCE [LARGE SCALE GENOMIC DNA]</scope>
    <source>
        <strain evidence="2 3">C1</strain>
    </source>
</reference>